<gene>
    <name evidence="1" type="ORF">K488DRAFT_72342</name>
</gene>
<keyword evidence="2" id="KW-1185">Reference proteome</keyword>
<protein>
    <submittedName>
        <fullName evidence="1">Uncharacterized protein</fullName>
    </submittedName>
</protein>
<dbReference type="Proteomes" id="UP000814128">
    <property type="component" value="Unassembled WGS sequence"/>
</dbReference>
<dbReference type="EMBL" id="MU273632">
    <property type="protein sequence ID" value="KAI0030238.1"/>
    <property type="molecule type" value="Genomic_DNA"/>
</dbReference>
<proteinExistence type="predicted"/>
<organism evidence="1 2">
    <name type="scientific">Vararia minispora EC-137</name>
    <dbReference type="NCBI Taxonomy" id="1314806"/>
    <lineage>
        <taxon>Eukaryota</taxon>
        <taxon>Fungi</taxon>
        <taxon>Dikarya</taxon>
        <taxon>Basidiomycota</taxon>
        <taxon>Agaricomycotina</taxon>
        <taxon>Agaricomycetes</taxon>
        <taxon>Russulales</taxon>
        <taxon>Lachnocladiaceae</taxon>
        <taxon>Vararia</taxon>
    </lineage>
</organism>
<evidence type="ECO:0000313" key="1">
    <source>
        <dbReference type="EMBL" id="KAI0030238.1"/>
    </source>
</evidence>
<comment type="caution">
    <text evidence="1">The sequence shown here is derived from an EMBL/GenBank/DDBJ whole genome shotgun (WGS) entry which is preliminary data.</text>
</comment>
<reference evidence="1" key="1">
    <citation type="submission" date="2021-02" db="EMBL/GenBank/DDBJ databases">
        <authorList>
            <consortium name="DOE Joint Genome Institute"/>
            <person name="Ahrendt S."/>
            <person name="Looney B.P."/>
            <person name="Miyauchi S."/>
            <person name="Morin E."/>
            <person name="Drula E."/>
            <person name="Courty P.E."/>
            <person name="Chicoki N."/>
            <person name="Fauchery L."/>
            <person name="Kohler A."/>
            <person name="Kuo A."/>
            <person name="Labutti K."/>
            <person name="Pangilinan J."/>
            <person name="Lipzen A."/>
            <person name="Riley R."/>
            <person name="Andreopoulos W."/>
            <person name="He G."/>
            <person name="Johnson J."/>
            <person name="Barry K.W."/>
            <person name="Grigoriev I.V."/>
            <person name="Nagy L."/>
            <person name="Hibbett D."/>
            <person name="Henrissat B."/>
            <person name="Matheny P.B."/>
            <person name="Labbe J."/>
            <person name="Martin F."/>
        </authorList>
    </citation>
    <scope>NUCLEOTIDE SEQUENCE</scope>
    <source>
        <strain evidence="1">EC-137</strain>
    </source>
</reference>
<accession>A0ACB8QEJ7</accession>
<name>A0ACB8QEJ7_9AGAM</name>
<evidence type="ECO:0000313" key="2">
    <source>
        <dbReference type="Proteomes" id="UP000814128"/>
    </source>
</evidence>
<reference evidence="1" key="2">
    <citation type="journal article" date="2022" name="New Phytol.">
        <title>Evolutionary transition to the ectomycorrhizal habit in the genomes of a hyperdiverse lineage of mushroom-forming fungi.</title>
        <authorList>
            <person name="Looney B."/>
            <person name="Miyauchi S."/>
            <person name="Morin E."/>
            <person name="Drula E."/>
            <person name="Courty P.E."/>
            <person name="Kohler A."/>
            <person name="Kuo A."/>
            <person name="LaButti K."/>
            <person name="Pangilinan J."/>
            <person name="Lipzen A."/>
            <person name="Riley R."/>
            <person name="Andreopoulos W."/>
            <person name="He G."/>
            <person name="Johnson J."/>
            <person name="Nolan M."/>
            <person name="Tritt A."/>
            <person name="Barry K.W."/>
            <person name="Grigoriev I.V."/>
            <person name="Nagy L.G."/>
            <person name="Hibbett D."/>
            <person name="Henrissat B."/>
            <person name="Matheny P.B."/>
            <person name="Labbe J."/>
            <person name="Martin F.M."/>
        </authorList>
    </citation>
    <scope>NUCLEOTIDE SEQUENCE</scope>
    <source>
        <strain evidence="1">EC-137</strain>
    </source>
</reference>
<sequence>MTAIQPLFSFGSIGEMYTCGATPINWTYGGLTTSGLDITISDVNVPQSAAPSSSSAASSSTPIDSATPSMSAILGHNTPLPRQWNGFGSSWLPAIDQIIATNLNPTLEGYTWQTVNVTQGWYVLRATLADVVGTYTSPEFFVQNGSTTACLSTSPSPSSSSSVPVSSTLASSTSTPSPTAGGSSSDNSTGGSGANRSSRTGAIVGGVIGGLAFLLALAAAAALFLLRRRNTSVHSRRAQGPSIPAPKRRATDSMQAFGTRSGGAGGYSPPHSDDALEAGVDAEKVRALEAPGFGAGPTAAPYFTPAPLRQPKRGSVASFGPAGAAAVQEAYSMRARSMSQPDVAHVDYMSGAVPSLPPMPPAPVDAQAGISPTGGTRRKPVPKYDSREFHEGSESAGASAHGLQHQSSFGSMRAMHVLMPDMPPPASARRE</sequence>